<organism evidence="2 3">
    <name type="scientific">Mycena metata</name>
    <dbReference type="NCBI Taxonomy" id="1033252"/>
    <lineage>
        <taxon>Eukaryota</taxon>
        <taxon>Fungi</taxon>
        <taxon>Dikarya</taxon>
        <taxon>Basidiomycota</taxon>
        <taxon>Agaricomycotina</taxon>
        <taxon>Agaricomycetes</taxon>
        <taxon>Agaricomycetidae</taxon>
        <taxon>Agaricales</taxon>
        <taxon>Marasmiineae</taxon>
        <taxon>Mycenaceae</taxon>
        <taxon>Mycena</taxon>
    </lineage>
</organism>
<keyword evidence="3" id="KW-1185">Reference proteome</keyword>
<dbReference type="InterPro" id="IPR032675">
    <property type="entry name" value="LRR_dom_sf"/>
</dbReference>
<dbReference type="Gene3D" id="1.20.1280.50">
    <property type="match status" value="1"/>
</dbReference>
<gene>
    <name evidence="2" type="ORF">B0H16DRAFT_1540581</name>
</gene>
<dbReference type="SUPFAM" id="SSF52047">
    <property type="entry name" value="RNI-like"/>
    <property type="match status" value="1"/>
</dbReference>
<feature type="coiled-coil region" evidence="1">
    <location>
        <begin position="49"/>
        <end position="76"/>
    </location>
</feature>
<sequence length="508" mass="56006">MSCTNCGFSVLSSAAIPAAPHPELLISGVPSESQTAEIEAAIALAGQNITAVDAEMERLQKALEDHSARRRELEEFSLKHQAALSAIRKLPAEVLGEIFSWCRDADYDGELRFDPKWIVTRVCRTWRAAAVSTPRMWDEIQVGSALYTSEACLVLLLSQQIQWSGQLPLSVKWSGPYNPSPAVTHSLVDLFLSVAHRWRSANLWLGRSEYWIPAADSEYHILAEFTGSFPILQKLEFCDTLVTEIPASLSTIFRASPLLQHLKLPLCYRPALHHFPWTQLKTCHFPACTAPDIAEVLRLTSNIVNVSIEGYHRDAWHHGDERPASVTIPTLQTLTVSTYGLESGTLLGALVTPALQRLTVEKCTLNHHQILDFLSHCVLTHLKLDDVDLATDGLLAMLVLLPHLIDLVLHGTVDTHISPSFVKALTCVPGRRPPSLVPHLASLSLAGLFRCPNRVILDMLRSRNAATGSGALRKVIFVPLYVSPVIPAVDELRAEGLDVTCVQPEKTL</sequence>
<dbReference type="Gene3D" id="3.80.10.10">
    <property type="entry name" value="Ribonuclease Inhibitor"/>
    <property type="match status" value="1"/>
</dbReference>
<name>A0AAD7J6E0_9AGAR</name>
<dbReference type="Proteomes" id="UP001215598">
    <property type="component" value="Unassembled WGS sequence"/>
</dbReference>
<reference evidence="2" key="1">
    <citation type="submission" date="2023-03" db="EMBL/GenBank/DDBJ databases">
        <title>Massive genome expansion in bonnet fungi (Mycena s.s.) driven by repeated elements and novel gene families across ecological guilds.</title>
        <authorList>
            <consortium name="Lawrence Berkeley National Laboratory"/>
            <person name="Harder C.B."/>
            <person name="Miyauchi S."/>
            <person name="Viragh M."/>
            <person name="Kuo A."/>
            <person name="Thoen E."/>
            <person name="Andreopoulos B."/>
            <person name="Lu D."/>
            <person name="Skrede I."/>
            <person name="Drula E."/>
            <person name="Henrissat B."/>
            <person name="Morin E."/>
            <person name="Kohler A."/>
            <person name="Barry K."/>
            <person name="LaButti K."/>
            <person name="Morin E."/>
            <person name="Salamov A."/>
            <person name="Lipzen A."/>
            <person name="Mereny Z."/>
            <person name="Hegedus B."/>
            <person name="Baldrian P."/>
            <person name="Stursova M."/>
            <person name="Weitz H."/>
            <person name="Taylor A."/>
            <person name="Grigoriev I.V."/>
            <person name="Nagy L.G."/>
            <person name="Martin F."/>
            <person name="Kauserud H."/>
        </authorList>
    </citation>
    <scope>NUCLEOTIDE SEQUENCE</scope>
    <source>
        <strain evidence="2">CBHHK182m</strain>
    </source>
</reference>
<keyword evidence="1" id="KW-0175">Coiled coil</keyword>
<evidence type="ECO:0008006" key="4">
    <source>
        <dbReference type="Google" id="ProtNLM"/>
    </source>
</evidence>
<dbReference type="AlphaFoldDB" id="A0AAD7J6E0"/>
<evidence type="ECO:0000313" key="2">
    <source>
        <dbReference type="EMBL" id="KAJ7755489.1"/>
    </source>
</evidence>
<evidence type="ECO:0000256" key="1">
    <source>
        <dbReference type="SAM" id="Coils"/>
    </source>
</evidence>
<dbReference type="EMBL" id="JARKIB010000049">
    <property type="protein sequence ID" value="KAJ7755489.1"/>
    <property type="molecule type" value="Genomic_DNA"/>
</dbReference>
<evidence type="ECO:0000313" key="3">
    <source>
        <dbReference type="Proteomes" id="UP001215598"/>
    </source>
</evidence>
<proteinExistence type="predicted"/>
<protein>
    <recommendedName>
        <fullName evidence="4">F-box domain-containing protein</fullName>
    </recommendedName>
</protein>
<accession>A0AAD7J6E0</accession>
<comment type="caution">
    <text evidence="2">The sequence shown here is derived from an EMBL/GenBank/DDBJ whole genome shotgun (WGS) entry which is preliminary data.</text>
</comment>